<dbReference type="InterPro" id="IPR016147">
    <property type="entry name" value="Pili_assmbl_chaperone_N"/>
</dbReference>
<dbReference type="Gene3D" id="2.60.40.10">
    <property type="entry name" value="Immunoglobulins"/>
    <property type="match status" value="1"/>
</dbReference>
<dbReference type="EMBL" id="LS483372">
    <property type="protein sequence ID" value="SQF89548.1"/>
    <property type="molecule type" value="Genomic_DNA"/>
</dbReference>
<dbReference type="InterPro" id="IPR050643">
    <property type="entry name" value="Periplasmic_pilus_chap"/>
</dbReference>
<evidence type="ECO:0000256" key="5">
    <source>
        <dbReference type="ARBA" id="ARBA00023186"/>
    </source>
</evidence>
<protein>
    <submittedName>
        <fullName evidence="8">Pili assembly chaperone</fullName>
    </submittedName>
</protein>
<feature type="chain" id="PRO_5032938537" evidence="6">
    <location>
        <begin position="23"/>
        <end position="232"/>
    </location>
</feature>
<keyword evidence="4" id="KW-0574">Periplasm</keyword>
<dbReference type="SUPFAM" id="SSF49354">
    <property type="entry name" value="PapD-like"/>
    <property type="match status" value="1"/>
</dbReference>
<comment type="similarity">
    <text evidence="2">Belongs to the periplasmic pilus chaperone family.</text>
</comment>
<reference evidence="8 9" key="1">
    <citation type="submission" date="2018-06" db="EMBL/GenBank/DDBJ databases">
        <authorList>
            <consortium name="Pathogen Informatics"/>
            <person name="Doyle S."/>
        </authorList>
    </citation>
    <scope>NUCLEOTIDE SEQUENCE [LARGE SCALE GENOMIC DNA]</scope>
    <source>
        <strain evidence="8 9">NCTC10038</strain>
    </source>
</reference>
<dbReference type="GO" id="GO:0030288">
    <property type="term" value="C:outer membrane-bounded periplasmic space"/>
    <property type="evidence" value="ECO:0007669"/>
    <property type="project" value="InterPro"/>
</dbReference>
<dbReference type="Proteomes" id="UP000248640">
    <property type="component" value="Chromosome 1"/>
</dbReference>
<dbReference type="GeneID" id="61636930"/>
<proteinExistence type="inferred from homology"/>
<dbReference type="GO" id="GO:0071555">
    <property type="term" value="P:cell wall organization"/>
    <property type="evidence" value="ECO:0007669"/>
    <property type="project" value="InterPro"/>
</dbReference>
<name>A0A8B4I1V3_PSEFL</name>
<keyword evidence="3 6" id="KW-0732">Signal</keyword>
<dbReference type="InterPro" id="IPR013783">
    <property type="entry name" value="Ig-like_fold"/>
</dbReference>
<evidence type="ECO:0000313" key="9">
    <source>
        <dbReference type="Proteomes" id="UP000248640"/>
    </source>
</evidence>
<dbReference type="SUPFAM" id="SSF49584">
    <property type="entry name" value="Periplasmic chaperone C-domain"/>
    <property type="match status" value="1"/>
</dbReference>
<dbReference type="PRINTS" id="PR00969">
    <property type="entry name" value="CHAPERONPILI"/>
</dbReference>
<comment type="subcellular location">
    <subcellularLocation>
        <location evidence="1">Periplasm</location>
    </subcellularLocation>
</comment>
<evidence type="ECO:0000256" key="1">
    <source>
        <dbReference type="ARBA" id="ARBA00004418"/>
    </source>
</evidence>
<accession>A0A8B4I1V3</accession>
<dbReference type="Pfam" id="PF00345">
    <property type="entry name" value="PapD_N"/>
    <property type="match status" value="1"/>
</dbReference>
<evidence type="ECO:0000256" key="3">
    <source>
        <dbReference type="ARBA" id="ARBA00022729"/>
    </source>
</evidence>
<gene>
    <name evidence="8" type="primary">papD_2</name>
    <name evidence="8" type="ORF">NCTC10038_00931</name>
</gene>
<dbReference type="InterPro" id="IPR008962">
    <property type="entry name" value="PapD-like_sf"/>
</dbReference>
<keyword evidence="5" id="KW-0143">Chaperone</keyword>
<evidence type="ECO:0000256" key="2">
    <source>
        <dbReference type="ARBA" id="ARBA00007399"/>
    </source>
</evidence>
<dbReference type="RefSeq" id="WP_232005455.1">
    <property type="nucleotide sequence ID" value="NZ_CBCRXZ010000044.1"/>
</dbReference>
<feature type="domain" description="Pili assembly chaperone N-terminal" evidence="7">
    <location>
        <begin position="24"/>
        <end position="138"/>
    </location>
</feature>
<feature type="signal peptide" evidence="6">
    <location>
        <begin position="1"/>
        <end position="22"/>
    </location>
</feature>
<dbReference type="InterPro" id="IPR036316">
    <property type="entry name" value="Pili_assmbl_chap_C_dom_sf"/>
</dbReference>
<evidence type="ECO:0000259" key="7">
    <source>
        <dbReference type="Pfam" id="PF00345"/>
    </source>
</evidence>
<dbReference type="AlphaFoldDB" id="A0A8B4I1V3"/>
<organism evidence="8 9">
    <name type="scientific">Pseudomonas fluorescens</name>
    <dbReference type="NCBI Taxonomy" id="294"/>
    <lineage>
        <taxon>Bacteria</taxon>
        <taxon>Pseudomonadati</taxon>
        <taxon>Pseudomonadota</taxon>
        <taxon>Gammaproteobacteria</taxon>
        <taxon>Pseudomonadales</taxon>
        <taxon>Pseudomonadaceae</taxon>
        <taxon>Pseudomonas</taxon>
    </lineage>
</organism>
<evidence type="ECO:0000313" key="8">
    <source>
        <dbReference type="EMBL" id="SQF89548.1"/>
    </source>
</evidence>
<dbReference type="InterPro" id="IPR001829">
    <property type="entry name" value="Pili_assmbl_chaperone_bac"/>
</dbReference>
<sequence>MKYLLSKILVVSVFAVTSFAHASGMQPDTSVVLVDAGVGEGTINVTNTSSQTMLLYTEIKNVPEDQEELLIVTSPISRVEGREKQLVRFIFQSDRPLLTQRLKRVIFEGIPPNSEKGKNQLNMTVSQNLPIIISPANLPVNNQPWKLLKWELNDKIIRVSNDSPYVVRFNKSFKLIPIDVDLEFPRTYMLPGQVDEIQVPSGTQVSSDIKIRFNPASIYGYQGVSYEASLVY</sequence>
<evidence type="ECO:0000256" key="4">
    <source>
        <dbReference type="ARBA" id="ARBA00022764"/>
    </source>
</evidence>
<dbReference type="PANTHER" id="PTHR30251:SF3">
    <property type="entry name" value="FIMBRIAL CHAPARONE PROTEIN"/>
    <property type="match status" value="1"/>
</dbReference>
<dbReference type="PANTHER" id="PTHR30251">
    <property type="entry name" value="PILUS ASSEMBLY CHAPERONE"/>
    <property type="match status" value="1"/>
</dbReference>
<evidence type="ECO:0000256" key="6">
    <source>
        <dbReference type="SAM" id="SignalP"/>
    </source>
</evidence>
<dbReference type="NCBIfam" id="NF007392">
    <property type="entry name" value="PRK09918.1"/>
    <property type="match status" value="1"/>
</dbReference>